<dbReference type="InterPro" id="IPR003615">
    <property type="entry name" value="HNH_nuc"/>
</dbReference>
<name>A0A1G7B4F0_9BACT</name>
<accession>A0A1G7B4F0</accession>
<feature type="domain" description="HNH" evidence="1">
    <location>
        <begin position="2"/>
        <end position="38"/>
    </location>
</feature>
<evidence type="ECO:0000313" key="2">
    <source>
        <dbReference type="EMBL" id="SDE21186.1"/>
    </source>
</evidence>
<dbReference type="CDD" id="cd00085">
    <property type="entry name" value="HNHc"/>
    <property type="match status" value="1"/>
</dbReference>
<keyword evidence="2" id="KW-0255">Endonuclease</keyword>
<dbReference type="Pfam" id="PF01844">
    <property type="entry name" value="HNH"/>
    <property type="match status" value="1"/>
</dbReference>
<dbReference type="Proteomes" id="UP000243205">
    <property type="component" value="Unassembled WGS sequence"/>
</dbReference>
<keyword evidence="2" id="KW-0540">Nuclease</keyword>
<evidence type="ECO:0000313" key="3">
    <source>
        <dbReference type="Proteomes" id="UP000243205"/>
    </source>
</evidence>
<gene>
    <name evidence="2" type="ORF">SAMN05661003_10531</name>
</gene>
<dbReference type="EMBL" id="FNAQ01000005">
    <property type="protein sequence ID" value="SDE21186.1"/>
    <property type="molecule type" value="Genomic_DNA"/>
</dbReference>
<dbReference type="Gene3D" id="1.10.30.50">
    <property type="match status" value="1"/>
</dbReference>
<dbReference type="InterPro" id="IPR002711">
    <property type="entry name" value="HNH"/>
</dbReference>
<keyword evidence="2" id="KW-0378">Hydrolase</keyword>
<dbReference type="GO" id="GO:0004519">
    <property type="term" value="F:endonuclease activity"/>
    <property type="evidence" value="ECO:0007669"/>
    <property type="project" value="UniProtKB-KW"/>
</dbReference>
<organism evidence="2 3">
    <name type="scientific">Desulfuromonas thiophila</name>
    <dbReference type="NCBI Taxonomy" id="57664"/>
    <lineage>
        <taxon>Bacteria</taxon>
        <taxon>Pseudomonadati</taxon>
        <taxon>Thermodesulfobacteriota</taxon>
        <taxon>Desulfuromonadia</taxon>
        <taxon>Desulfuromonadales</taxon>
        <taxon>Desulfuromonadaceae</taxon>
        <taxon>Desulfuromonas</taxon>
    </lineage>
</organism>
<dbReference type="AlphaFoldDB" id="A0A1G7B4F0"/>
<proteinExistence type="predicted"/>
<dbReference type="GO" id="GO:0003676">
    <property type="term" value="F:nucleic acid binding"/>
    <property type="evidence" value="ECO:0007669"/>
    <property type="project" value="InterPro"/>
</dbReference>
<reference evidence="3" key="1">
    <citation type="submission" date="2016-10" db="EMBL/GenBank/DDBJ databases">
        <authorList>
            <person name="Varghese N."/>
            <person name="Submissions S."/>
        </authorList>
    </citation>
    <scope>NUCLEOTIDE SEQUENCE [LARGE SCALE GENOMIC DNA]</scope>
    <source>
        <strain evidence="3">DSM 8987</strain>
    </source>
</reference>
<dbReference type="STRING" id="57664.SAMN05661003_10531"/>
<evidence type="ECO:0000259" key="1">
    <source>
        <dbReference type="Pfam" id="PF01844"/>
    </source>
</evidence>
<dbReference type="GO" id="GO:0008270">
    <property type="term" value="F:zinc ion binding"/>
    <property type="evidence" value="ECO:0007669"/>
    <property type="project" value="InterPro"/>
</dbReference>
<sequence>MATDVDHIEPHKGDKGKFWALGNLQALCHRCHSAKTAREDGGFGNG</sequence>
<keyword evidence="3" id="KW-1185">Reference proteome</keyword>
<protein>
    <submittedName>
        <fullName evidence="2">HNH endonuclease</fullName>
    </submittedName>
</protein>